<dbReference type="SUPFAM" id="SSF53756">
    <property type="entry name" value="UDP-Glycosyltransferase/glycogen phosphorylase"/>
    <property type="match status" value="1"/>
</dbReference>
<feature type="non-terminal residue" evidence="12">
    <location>
        <position position="1"/>
    </location>
</feature>
<evidence type="ECO:0000256" key="4">
    <source>
        <dbReference type="ARBA" id="ARBA00022679"/>
    </source>
</evidence>
<evidence type="ECO:0000256" key="9">
    <source>
        <dbReference type="ARBA" id="ARBA00023316"/>
    </source>
</evidence>
<evidence type="ECO:0000256" key="8">
    <source>
        <dbReference type="ARBA" id="ARBA00023306"/>
    </source>
</evidence>
<dbReference type="Pfam" id="PF03033">
    <property type="entry name" value="Glyco_transf_28"/>
    <property type="match status" value="1"/>
</dbReference>
<evidence type="ECO:0000256" key="3">
    <source>
        <dbReference type="ARBA" id="ARBA00022676"/>
    </source>
</evidence>
<dbReference type="GO" id="GO:0005975">
    <property type="term" value="P:carbohydrate metabolic process"/>
    <property type="evidence" value="ECO:0007669"/>
    <property type="project" value="InterPro"/>
</dbReference>
<accession>A0A381PQU2</accession>
<evidence type="ECO:0000256" key="2">
    <source>
        <dbReference type="ARBA" id="ARBA00022618"/>
    </source>
</evidence>
<keyword evidence="7" id="KW-0472">Membrane</keyword>
<dbReference type="GO" id="GO:0071555">
    <property type="term" value="P:cell wall organization"/>
    <property type="evidence" value="ECO:0007669"/>
    <property type="project" value="UniProtKB-KW"/>
</dbReference>
<keyword evidence="4" id="KW-0808">Transferase</keyword>
<keyword evidence="9" id="KW-0961">Cell wall biogenesis/degradation</keyword>
<dbReference type="CDD" id="cd03785">
    <property type="entry name" value="GT28_MurG"/>
    <property type="match status" value="1"/>
</dbReference>
<evidence type="ECO:0000256" key="5">
    <source>
        <dbReference type="ARBA" id="ARBA00022960"/>
    </source>
</evidence>
<evidence type="ECO:0000259" key="11">
    <source>
        <dbReference type="Pfam" id="PF04101"/>
    </source>
</evidence>
<dbReference type="NCBIfam" id="TIGR01133">
    <property type="entry name" value="murG"/>
    <property type="match status" value="1"/>
</dbReference>
<sequence length="369" mass="40342">VKPHKLTVLIMAAGTGGHVFPALSIADALTDRSVNVEWLGTPRGMENELLAGTPYVLHRISVRGLRGSNLLHKILAIFMLLKAFAQSIRIISKVKPHCILGMGGFVCGPAGIAARVMCKPLLIHEQNAVAGITNKILGRFADRVLESFPGTFNSSNRVKFTGNPLRNTIVCLNKTESTLQNLKEDRPLNILVLGGSQGAAAINCVVPEMLVDWIETNRPHVFHQAGSAMLRETKLLYRSLDLLDDATCRVVPFIEDMAEAYTWADLVISRSGASTVSELAAVGCASILIPYPYHHDQQQTLNARWLTQKDAAYLIHQVDLSPKAVLDIVKDLDGNRDELFKIGQRARAMAVYDASDVIVEECMELVDAG</sequence>
<keyword evidence="2" id="KW-0132">Cell division</keyword>
<dbReference type="Pfam" id="PF04101">
    <property type="entry name" value="Glyco_tran_28_C"/>
    <property type="match status" value="1"/>
</dbReference>
<name>A0A381PQU2_9ZZZZ</name>
<dbReference type="Gene3D" id="3.40.50.2000">
    <property type="entry name" value="Glycogen Phosphorylase B"/>
    <property type="match status" value="2"/>
</dbReference>
<dbReference type="PANTHER" id="PTHR21015">
    <property type="entry name" value="UDP-N-ACETYLGLUCOSAMINE--N-ACETYLMURAMYL-(PENTAPEPTIDE) PYROPHOSPHORYL-UNDECAPRENOL N-ACETYLGLUCOSAMINE TRANSFERASE 1"/>
    <property type="match status" value="1"/>
</dbReference>
<proteinExistence type="inferred from homology"/>
<evidence type="ECO:0008006" key="13">
    <source>
        <dbReference type="Google" id="ProtNLM"/>
    </source>
</evidence>
<evidence type="ECO:0000256" key="1">
    <source>
        <dbReference type="ARBA" id="ARBA00022475"/>
    </source>
</evidence>
<keyword evidence="3" id="KW-0328">Glycosyltransferase</keyword>
<feature type="domain" description="Glycosyl transferase family 28 C-terminal" evidence="11">
    <location>
        <begin position="190"/>
        <end position="356"/>
    </location>
</feature>
<keyword evidence="1" id="KW-1003">Cell membrane</keyword>
<dbReference type="HAMAP" id="MF_00033">
    <property type="entry name" value="MurG"/>
    <property type="match status" value="1"/>
</dbReference>
<dbReference type="GO" id="GO:0050511">
    <property type="term" value="F:undecaprenyldiphospho-muramoylpentapeptide beta-N-acetylglucosaminyltransferase activity"/>
    <property type="evidence" value="ECO:0007669"/>
    <property type="project" value="InterPro"/>
</dbReference>
<dbReference type="InterPro" id="IPR004276">
    <property type="entry name" value="GlycoTrans_28_N"/>
</dbReference>
<dbReference type="AlphaFoldDB" id="A0A381PQU2"/>
<protein>
    <recommendedName>
        <fullName evidence="13">Glycosyl transferase family 28 C-terminal domain-containing protein</fullName>
    </recommendedName>
</protein>
<evidence type="ECO:0000256" key="7">
    <source>
        <dbReference type="ARBA" id="ARBA00023136"/>
    </source>
</evidence>
<dbReference type="InterPro" id="IPR007235">
    <property type="entry name" value="Glyco_trans_28_C"/>
</dbReference>
<keyword evidence="6" id="KW-0573">Peptidoglycan synthesis</keyword>
<gene>
    <name evidence="12" type="ORF">METZ01_LOCUS22275</name>
</gene>
<evidence type="ECO:0000313" key="12">
    <source>
        <dbReference type="EMBL" id="SUZ69421.1"/>
    </source>
</evidence>
<dbReference type="GO" id="GO:0008360">
    <property type="term" value="P:regulation of cell shape"/>
    <property type="evidence" value="ECO:0007669"/>
    <property type="project" value="UniProtKB-KW"/>
</dbReference>
<keyword evidence="8" id="KW-0131">Cell cycle</keyword>
<keyword evidence="5" id="KW-0133">Cell shape</keyword>
<dbReference type="GO" id="GO:0009252">
    <property type="term" value="P:peptidoglycan biosynthetic process"/>
    <property type="evidence" value="ECO:0007669"/>
    <property type="project" value="UniProtKB-KW"/>
</dbReference>
<dbReference type="GO" id="GO:0051301">
    <property type="term" value="P:cell division"/>
    <property type="evidence" value="ECO:0007669"/>
    <property type="project" value="UniProtKB-KW"/>
</dbReference>
<dbReference type="EMBL" id="UINC01001061">
    <property type="protein sequence ID" value="SUZ69421.1"/>
    <property type="molecule type" value="Genomic_DNA"/>
</dbReference>
<organism evidence="12">
    <name type="scientific">marine metagenome</name>
    <dbReference type="NCBI Taxonomy" id="408172"/>
    <lineage>
        <taxon>unclassified sequences</taxon>
        <taxon>metagenomes</taxon>
        <taxon>ecological metagenomes</taxon>
    </lineage>
</organism>
<dbReference type="InterPro" id="IPR006009">
    <property type="entry name" value="GlcNAc_MurG"/>
</dbReference>
<reference evidence="12" key="1">
    <citation type="submission" date="2018-05" db="EMBL/GenBank/DDBJ databases">
        <authorList>
            <person name="Lanie J.A."/>
            <person name="Ng W.-L."/>
            <person name="Kazmierczak K.M."/>
            <person name="Andrzejewski T.M."/>
            <person name="Davidsen T.M."/>
            <person name="Wayne K.J."/>
            <person name="Tettelin H."/>
            <person name="Glass J.I."/>
            <person name="Rusch D."/>
            <person name="Podicherti R."/>
            <person name="Tsui H.-C.T."/>
            <person name="Winkler M.E."/>
        </authorList>
    </citation>
    <scope>NUCLEOTIDE SEQUENCE</scope>
</reference>
<evidence type="ECO:0000256" key="6">
    <source>
        <dbReference type="ARBA" id="ARBA00022984"/>
    </source>
</evidence>
<evidence type="ECO:0000259" key="10">
    <source>
        <dbReference type="Pfam" id="PF03033"/>
    </source>
</evidence>
<feature type="domain" description="Glycosyltransferase family 28 N-terminal" evidence="10">
    <location>
        <begin position="8"/>
        <end position="145"/>
    </location>
</feature>
<dbReference type="PANTHER" id="PTHR21015:SF22">
    <property type="entry name" value="GLYCOSYLTRANSFERASE"/>
    <property type="match status" value="1"/>
</dbReference>